<comment type="caution">
    <text evidence="2">The sequence shown here is derived from an EMBL/GenBank/DDBJ whole genome shotgun (WGS) entry which is preliminary data.</text>
</comment>
<dbReference type="InterPro" id="IPR014719">
    <property type="entry name" value="Ribosomal_bL12_C/ClpS-like"/>
</dbReference>
<evidence type="ECO:0000313" key="3">
    <source>
        <dbReference type="Proteomes" id="UP001597460"/>
    </source>
</evidence>
<accession>A0ABW5JFK8</accession>
<organism evidence="2 3">
    <name type="scientific">Gracilimonas halophila</name>
    <dbReference type="NCBI Taxonomy" id="1834464"/>
    <lineage>
        <taxon>Bacteria</taxon>
        <taxon>Pseudomonadati</taxon>
        <taxon>Balneolota</taxon>
        <taxon>Balneolia</taxon>
        <taxon>Balneolales</taxon>
        <taxon>Balneolaceae</taxon>
        <taxon>Gracilimonas</taxon>
    </lineage>
</organism>
<dbReference type="GO" id="GO:0008233">
    <property type="term" value="F:peptidase activity"/>
    <property type="evidence" value="ECO:0007669"/>
    <property type="project" value="UniProtKB-KW"/>
</dbReference>
<evidence type="ECO:0000313" key="2">
    <source>
        <dbReference type="EMBL" id="MFD2531210.1"/>
    </source>
</evidence>
<keyword evidence="2" id="KW-0645">Protease</keyword>
<dbReference type="Proteomes" id="UP001597460">
    <property type="component" value="Unassembled WGS sequence"/>
</dbReference>
<gene>
    <name evidence="2" type="ORF">ACFSVN_01985</name>
</gene>
<evidence type="ECO:0000259" key="1">
    <source>
        <dbReference type="Pfam" id="PF02617"/>
    </source>
</evidence>
<dbReference type="InterPro" id="IPR003769">
    <property type="entry name" value="ClpS_core"/>
</dbReference>
<reference evidence="3" key="1">
    <citation type="journal article" date="2019" name="Int. J. Syst. Evol. Microbiol.">
        <title>The Global Catalogue of Microorganisms (GCM) 10K type strain sequencing project: providing services to taxonomists for standard genome sequencing and annotation.</title>
        <authorList>
            <consortium name="The Broad Institute Genomics Platform"/>
            <consortium name="The Broad Institute Genome Sequencing Center for Infectious Disease"/>
            <person name="Wu L."/>
            <person name="Ma J."/>
        </authorList>
    </citation>
    <scope>NUCLEOTIDE SEQUENCE [LARGE SCALE GENOMIC DNA]</scope>
    <source>
        <strain evidence="3">KCTC 52042</strain>
    </source>
</reference>
<sequence length="109" mass="12416">MFSFSQHIDVLVLSGTESEEITETKTEEEVEESVTTPWRLILYDDDIHTFDEVISQLMKATGCSLSEAEDKTWKVHNEGKALVHEGEFEECLRIDGVLKEIQLVTEIKG</sequence>
<keyword evidence="2" id="KW-0378">Hydrolase</keyword>
<dbReference type="Gene3D" id="3.30.1390.10">
    <property type="match status" value="1"/>
</dbReference>
<dbReference type="EMBL" id="JBHULI010000002">
    <property type="protein sequence ID" value="MFD2531210.1"/>
    <property type="molecule type" value="Genomic_DNA"/>
</dbReference>
<feature type="domain" description="Adaptor protein ClpS core" evidence="1">
    <location>
        <begin position="36"/>
        <end position="92"/>
    </location>
</feature>
<keyword evidence="3" id="KW-1185">Reference proteome</keyword>
<dbReference type="Pfam" id="PF02617">
    <property type="entry name" value="ClpS"/>
    <property type="match status" value="1"/>
</dbReference>
<dbReference type="GO" id="GO:0006508">
    <property type="term" value="P:proteolysis"/>
    <property type="evidence" value="ECO:0007669"/>
    <property type="project" value="UniProtKB-KW"/>
</dbReference>
<dbReference type="SUPFAM" id="SSF54736">
    <property type="entry name" value="ClpS-like"/>
    <property type="match status" value="1"/>
</dbReference>
<dbReference type="RefSeq" id="WP_390297823.1">
    <property type="nucleotide sequence ID" value="NZ_JBHULI010000002.1"/>
</dbReference>
<protein>
    <submittedName>
        <fullName evidence="2">ATP-dependent Clp protease adaptor ClpS</fullName>
    </submittedName>
</protein>
<name>A0ABW5JFK8_9BACT</name>
<proteinExistence type="predicted"/>